<feature type="compositionally biased region" description="Basic and acidic residues" evidence="1">
    <location>
        <begin position="1"/>
        <end position="11"/>
    </location>
</feature>
<proteinExistence type="predicted"/>
<sequence length="352" mass="40394">MEPMAEPRVRALEPVSEPMTSSPARAPLTVPRPEVSVPIPRSYSQTKVAHNLEPRLLALEQNVGRNADLCAKIEGFFERVTARVDALESKQLSKDILVDLQEKMRSIEQEWEKADFVQVVQKMAETFQEWKETHEEAMETMAKKISEWKTTMAKHKKHKEELDRTVLRLNDRFETMTKDFVSLKSNALTFQDQTNQQIFGLIATLSTHGQELQELNNFRELRESWLETFEKKLAEMEDSVAYSDKVHVESCHALRAHVGSLQAEVEDRLEEVWLFHDDLGGRVGKTEQYLSRPFHLEPSQAYGEPTTSEPQSPLRIPVFQDHGPTSQPSESFEPRTPDASGRNAQKQGNHEF</sequence>
<dbReference type="Proteomes" id="UP001642464">
    <property type="component" value="Unassembled WGS sequence"/>
</dbReference>
<comment type="caution">
    <text evidence="2">The sequence shown here is derived from an EMBL/GenBank/DDBJ whole genome shotgun (WGS) entry which is preliminary data.</text>
</comment>
<evidence type="ECO:0000313" key="3">
    <source>
        <dbReference type="Proteomes" id="UP001642464"/>
    </source>
</evidence>
<name>A0ABP0NWJ0_9DINO</name>
<feature type="compositionally biased region" description="Polar residues" evidence="1">
    <location>
        <begin position="342"/>
        <end position="352"/>
    </location>
</feature>
<dbReference type="EMBL" id="CAXAMM010031258">
    <property type="protein sequence ID" value="CAK9067778.1"/>
    <property type="molecule type" value="Genomic_DNA"/>
</dbReference>
<evidence type="ECO:0000313" key="2">
    <source>
        <dbReference type="EMBL" id="CAK9067778.1"/>
    </source>
</evidence>
<feature type="region of interest" description="Disordered" evidence="1">
    <location>
        <begin position="1"/>
        <end position="29"/>
    </location>
</feature>
<gene>
    <name evidence="2" type="ORF">SCF082_LOCUS34246</name>
</gene>
<evidence type="ECO:0000256" key="1">
    <source>
        <dbReference type="SAM" id="MobiDB-lite"/>
    </source>
</evidence>
<keyword evidence="3" id="KW-1185">Reference proteome</keyword>
<organism evidence="2 3">
    <name type="scientific">Durusdinium trenchii</name>
    <dbReference type="NCBI Taxonomy" id="1381693"/>
    <lineage>
        <taxon>Eukaryota</taxon>
        <taxon>Sar</taxon>
        <taxon>Alveolata</taxon>
        <taxon>Dinophyceae</taxon>
        <taxon>Suessiales</taxon>
        <taxon>Symbiodiniaceae</taxon>
        <taxon>Durusdinium</taxon>
    </lineage>
</organism>
<feature type="region of interest" description="Disordered" evidence="1">
    <location>
        <begin position="298"/>
        <end position="352"/>
    </location>
</feature>
<protein>
    <submittedName>
        <fullName evidence="2">Uncharacterized protein</fullName>
    </submittedName>
</protein>
<accession>A0ABP0NWJ0</accession>
<reference evidence="2 3" key="1">
    <citation type="submission" date="2024-02" db="EMBL/GenBank/DDBJ databases">
        <authorList>
            <person name="Chen Y."/>
            <person name="Shah S."/>
            <person name="Dougan E. K."/>
            <person name="Thang M."/>
            <person name="Chan C."/>
        </authorList>
    </citation>
    <scope>NUCLEOTIDE SEQUENCE [LARGE SCALE GENOMIC DNA]</scope>
</reference>